<organism evidence="2 3">
    <name type="scientific">Alicyclobacillus acidocaldarius (strain Tc-4-1)</name>
    <name type="common">Bacillus acidocaldarius</name>
    <dbReference type="NCBI Taxonomy" id="1048834"/>
    <lineage>
        <taxon>Bacteria</taxon>
        <taxon>Bacillati</taxon>
        <taxon>Bacillota</taxon>
        <taxon>Bacilli</taxon>
        <taxon>Bacillales</taxon>
        <taxon>Alicyclobacillaceae</taxon>
        <taxon>Alicyclobacillus</taxon>
    </lineage>
</organism>
<evidence type="ECO:0000256" key="1">
    <source>
        <dbReference type="SAM" id="Phobius"/>
    </source>
</evidence>
<feature type="transmembrane region" description="Helical" evidence="1">
    <location>
        <begin position="111"/>
        <end position="131"/>
    </location>
</feature>
<keyword evidence="1" id="KW-0472">Membrane</keyword>
<evidence type="ECO:0000313" key="3">
    <source>
        <dbReference type="Proteomes" id="UP000000292"/>
    </source>
</evidence>
<sequence length="137" mass="14544">MSVLFAVVLLVLWMEGFAVFQSARRLGRGPLAGWSFSPAHLMRLTFAVQLAVELACRSKAMGGTAATAVGCLAGLIALRPRSFLEMSELMMEVFMGISMGIFLIGNMPAHIAWLLLLPIAVSSALAFVGGLRATSVS</sequence>
<dbReference type="AlphaFoldDB" id="F8IET0"/>
<dbReference type="RefSeq" id="WP_014464823.1">
    <property type="nucleotide sequence ID" value="NC_017167.1"/>
</dbReference>
<name>F8IET0_ALIAT</name>
<feature type="transmembrane region" description="Helical" evidence="1">
    <location>
        <begin position="60"/>
        <end position="77"/>
    </location>
</feature>
<reference evidence="3" key="2">
    <citation type="submission" date="2011-06" db="EMBL/GenBank/DDBJ databases">
        <title>The complete genome sequence of Alicyclobacillus acidocaldarius sp. Tc-4-1.</title>
        <authorList>
            <person name="Chen Y."/>
            <person name="He Y."/>
            <person name="Dong Z."/>
            <person name="Hu S."/>
        </authorList>
    </citation>
    <scope>NUCLEOTIDE SEQUENCE [LARGE SCALE GENOMIC DNA]</scope>
    <source>
        <strain evidence="3">Tc-4-1</strain>
    </source>
</reference>
<accession>F8IET0</accession>
<dbReference type="PATRIC" id="fig|1048834.4.peg.1951"/>
<keyword evidence="1" id="KW-0812">Transmembrane</keyword>
<feature type="transmembrane region" description="Helical" evidence="1">
    <location>
        <begin position="89"/>
        <end position="105"/>
    </location>
</feature>
<dbReference type="HOGENOM" id="CLU_1881369_0_0_9"/>
<proteinExistence type="predicted"/>
<keyword evidence="1" id="KW-1133">Transmembrane helix</keyword>
<reference evidence="2 3" key="1">
    <citation type="journal article" date="2011" name="J. Bacteriol.">
        <title>Complete Genome Sequence of Alicyclobacillus acidocaldarius Strain Tc-4-1.</title>
        <authorList>
            <person name="Chen Y."/>
            <person name="He Y."/>
            <person name="Zhang B."/>
            <person name="Yang J."/>
            <person name="Li W."/>
            <person name="Dong Z."/>
            <person name="Hu S."/>
        </authorList>
    </citation>
    <scope>NUCLEOTIDE SEQUENCE [LARGE SCALE GENOMIC DNA]</scope>
    <source>
        <strain evidence="2 3">Tc-4-1</strain>
    </source>
</reference>
<dbReference type="EMBL" id="CP002902">
    <property type="protein sequence ID" value="AEJ43976.1"/>
    <property type="molecule type" value="Genomic_DNA"/>
</dbReference>
<gene>
    <name evidence="2" type="ordered locus">TC41_2065</name>
</gene>
<protein>
    <submittedName>
        <fullName evidence="2">Uncharacterized protein</fullName>
    </submittedName>
</protein>
<dbReference type="Proteomes" id="UP000000292">
    <property type="component" value="Chromosome"/>
</dbReference>
<evidence type="ECO:0000313" key="2">
    <source>
        <dbReference type="EMBL" id="AEJ43976.1"/>
    </source>
</evidence>
<dbReference type="KEGG" id="aad:TC41_2065"/>